<dbReference type="EMBL" id="MOMC01000034">
    <property type="protein sequence ID" value="ONH29185.1"/>
    <property type="molecule type" value="Genomic_DNA"/>
</dbReference>
<accession>A0A1V2I9I5</accession>
<feature type="region of interest" description="Disordered" evidence="1">
    <location>
        <begin position="178"/>
        <end position="292"/>
    </location>
</feature>
<evidence type="ECO:0000313" key="5">
    <source>
        <dbReference type="Proteomes" id="UP000188929"/>
    </source>
</evidence>
<feature type="region of interest" description="Disordered" evidence="1">
    <location>
        <begin position="305"/>
        <end position="621"/>
    </location>
</feature>
<feature type="compositionally biased region" description="Low complexity" evidence="1">
    <location>
        <begin position="566"/>
        <end position="585"/>
    </location>
</feature>
<feature type="domain" description="PH" evidence="3">
    <location>
        <begin position="54"/>
        <end position="175"/>
    </location>
</feature>
<comment type="caution">
    <text evidence="4">The sequence shown here is derived from an EMBL/GenBank/DDBJ whole genome shotgun (WGS) entry which is preliminary data.</text>
</comment>
<feature type="compositionally biased region" description="Pro residues" evidence="1">
    <location>
        <begin position="341"/>
        <end position="350"/>
    </location>
</feature>
<feature type="compositionally biased region" description="Pro residues" evidence="1">
    <location>
        <begin position="392"/>
        <end position="425"/>
    </location>
</feature>
<dbReference type="OrthoDB" id="4774775at2"/>
<protein>
    <recommendedName>
        <fullName evidence="3">PH domain-containing protein</fullName>
    </recommendedName>
</protein>
<feature type="compositionally biased region" description="Pro residues" evidence="1">
    <location>
        <begin position="318"/>
        <end position="330"/>
    </location>
</feature>
<evidence type="ECO:0000313" key="4">
    <source>
        <dbReference type="EMBL" id="ONH29185.1"/>
    </source>
</evidence>
<dbReference type="Proteomes" id="UP000188929">
    <property type="component" value="Unassembled WGS sequence"/>
</dbReference>
<feature type="compositionally biased region" description="Low complexity" evidence="1">
    <location>
        <begin position="209"/>
        <end position="235"/>
    </location>
</feature>
<evidence type="ECO:0000256" key="2">
    <source>
        <dbReference type="SAM" id="Phobius"/>
    </source>
</evidence>
<dbReference type="Pfam" id="PF25362">
    <property type="entry name" value="bPH_11"/>
    <property type="match status" value="1"/>
</dbReference>
<feature type="compositionally biased region" description="Low complexity" evidence="1">
    <location>
        <begin position="527"/>
        <end position="544"/>
    </location>
</feature>
<sequence>MNLVTAHVAAASGGAGLIGLRLLLVFGIVLLLVAVIGWLRQTWRRHAAQQEEGLPELLAPPEETGEVLAAPLRGAYLGTTDAGQWLEWFSARGLSGKDGAYITVHEGGVRVDRGASAFWIPREAVRGARLERAHAGKVATPGRLLVIAWSLDGRELETGFRGEDRARQPKVMRSVHDLIGPPTRAMDGEVTSPRPVPRALRQLRPRRNPPVGAEGGVPVAARGRAHGAGTHQAASGRGGRPGRRGGSRTLQQEIADRRGADPYGTGPSAAVAPNPDPYSTSPRAAAGTGADPYVGNPRGVAYGAGAGPGAPGASSVPAPGPAVPGGPGAPRPGRRSRPGQPARPPAPGAPGTPGAPGIGQPGSPGGWSPAQGPGDTARRPAPRAVPGGRPTSPRPPAMPPRPPSAAPRPPATAPRPPAVAPPPPAGGQRPPAGGGGGAYGGPDTDGFSVTRADGPPGGTPWRAEAPQPGGISPAGRRPVAGPTDARGYDPYGQGQPTPAQAYPAPAAPPPDPYDAVPPRAYPPGRPDPSTAPQAGPTGPYAAAGGYPGPAGPASPGARDPRPPADPYASDPYARADPYAPSDPYASVDPYAVDGRQGGSSQPGDGDDPYDDVTRRWPRREH</sequence>
<reference evidence="5" key="1">
    <citation type="submission" date="2016-10" db="EMBL/GenBank/DDBJ databases">
        <title>Frankia sp. NRRL B-16386 Genome sequencing.</title>
        <authorList>
            <person name="Ghodhbane-Gtari F."/>
            <person name="Swanson E."/>
            <person name="Gueddou A."/>
            <person name="Hezbri K."/>
            <person name="Ktari K."/>
            <person name="Nouioui I."/>
            <person name="Morris K."/>
            <person name="Simpson S."/>
            <person name="Abebe-Akele F."/>
            <person name="Thomas K."/>
            <person name="Gtari M."/>
            <person name="Tisa L.S."/>
        </authorList>
    </citation>
    <scope>NUCLEOTIDE SEQUENCE [LARGE SCALE GENOMIC DNA]</scope>
    <source>
        <strain evidence="5">NRRL B-16386</strain>
    </source>
</reference>
<keyword evidence="2" id="KW-0472">Membrane</keyword>
<dbReference type="PRINTS" id="PR01217">
    <property type="entry name" value="PRICHEXTENSN"/>
</dbReference>
<keyword evidence="2" id="KW-1133">Transmembrane helix</keyword>
<dbReference type="AlphaFoldDB" id="A0A1V2I9I5"/>
<gene>
    <name evidence="4" type="ORF">BL253_17415</name>
</gene>
<dbReference type="STRING" id="1834516.BL253_17415"/>
<keyword evidence="5" id="KW-1185">Reference proteome</keyword>
<feature type="transmembrane region" description="Helical" evidence="2">
    <location>
        <begin position="20"/>
        <end position="39"/>
    </location>
</feature>
<proteinExistence type="predicted"/>
<organism evidence="4 5">
    <name type="scientific">Pseudofrankia asymbiotica</name>
    <dbReference type="NCBI Taxonomy" id="1834516"/>
    <lineage>
        <taxon>Bacteria</taxon>
        <taxon>Bacillati</taxon>
        <taxon>Actinomycetota</taxon>
        <taxon>Actinomycetes</taxon>
        <taxon>Frankiales</taxon>
        <taxon>Frankiaceae</taxon>
        <taxon>Pseudofrankia</taxon>
    </lineage>
</organism>
<dbReference type="InterPro" id="IPR057446">
    <property type="entry name" value="PH_bac"/>
</dbReference>
<name>A0A1V2I9I5_9ACTN</name>
<evidence type="ECO:0000256" key="1">
    <source>
        <dbReference type="SAM" id="MobiDB-lite"/>
    </source>
</evidence>
<evidence type="ECO:0000259" key="3">
    <source>
        <dbReference type="Pfam" id="PF25362"/>
    </source>
</evidence>
<feature type="compositionally biased region" description="Gly residues" evidence="1">
    <location>
        <begin position="354"/>
        <end position="365"/>
    </location>
</feature>
<keyword evidence="2" id="KW-0812">Transmembrane</keyword>
<dbReference type="RefSeq" id="WP_076818219.1">
    <property type="nucleotide sequence ID" value="NZ_MOMC01000034.1"/>
</dbReference>
<feature type="compositionally biased region" description="Low complexity" evidence="1">
    <location>
        <begin position="382"/>
        <end position="391"/>
    </location>
</feature>